<feature type="transmembrane region" description="Helical" evidence="1">
    <location>
        <begin position="281"/>
        <end position="300"/>
    </location>
</feature>
<accession>A0A502KWC1</accession>
<evidence type="ECO:0000256" key="1">
    <source>
        <dbReference type="SAM" id="Phobius"/>
    </source>
</evidence>
<gene>
    <name evidence="2" type="ORF">EPA86_11780</name>
</gene>
<dbReference type="RefSeq" id="WP_140603853.1">
    <property type="nucleotide sequence ID" value="NZ_SAWY01000025.1"/>
</dbReference>
<dbReference type="Proteomes" id="UP000315303">
    <property type="component" value="Unassembled WGS sequence"/>
</dbReference>
<feature type="transmembrane region" description="Helical" evidence="1">
    <location>
        <begin position="406"/>
        <end position="430"/>
    </location>
</feature>
<keyword evidence="1" id="KW-1133">Transmembrane helix</keyword>
<sequence length="443" mass="50321">MNMSGLSFNALPPIDLPFRFFLTAPLFIIACSVYVIFYGDSLWLSRWTPGMLTLTHAFTLGFITMVMMGASLQLLPVIGGIGLKHPRFVASTSYLLHCIGTLCLLFAFNFTHEWWFSLAIVFLSVSFFIYIYALIDVLIKKLSQGDSIVGFRLAMACLIVVIVLGLVLISRNLDLASIGLGQVLSADKHFTNIHAVWGIAGWGSLLIIAVSFQVIPMFHVAPNFPVLIRKSLTWFVTLLLIIYLFSPSWSIPFLFRAHAIFAMCLLWVLSQRKRRITDTTIRYWQFAAIALLLSNILYFLPEAWLVNDSQSNSIVQRILQQKELILAATIVYGYLVSVIQGMLIKILPFLSYTHLQQRCLMDFSAMQLIPNMHDFFTKKQALILFVLHAVTSILLLVVIIDNQFFRLFAVSLMLEFSWLFFLLLKTALLYSQVNRKITLSSQS</sequence>
<dbReference type="AlphaFoldDB" id="A0A502KWC1"/>
<keyword evidence="1" id="KW-0812">Transmembrane</keyword>
<feature type="transmembrane region" description="Helical" evidence="1">
    <location>
        <begin position="193"/>
        <end position="215"/>
    </location>
</feature>
<evidence type="ECO:0000313" key="3">
    <source>
        <dbReference type="Proteomes" id="UP000315303"/>
    </source>
</evidence>
<feature type="transmembrane region" description="Helical" evidence="1">
    <location>
        <begin position="114"/>
        <end position="139"/>
    </location>
</feature>
<dbReference type="EMBL" id="SAWY01000025">
    <property type="protein sequence ID" value="TPH14261.1"/>
    <property type="molecule type" value="Genomic_DNA"/>
</dbReference>
<feature type="transmembrane region" description="Helical" evidence="1">
    <location>
        <begin position="20"/>
        <end position="37"/>
    </location>
</feature>
<evidence type="ECO:0000313" key="2">
    <source>
        <dbReference type="EMBL" id="TPH14261.1"/>
    </source>
</evidence>
<name>A0A502KWC1_9GAMM</name>
<feature type="transmembrane region" description="Helical" evidence="1">
    <location>
        <begin position="57"/>
        <end position="81"/>
    </location>
</feature>
<organism evidence="2 3">
    <name type="scientific">Litorilituus lipolyticus</name>
    <dbReference type="NCBI Taxonomy" id="2491017"/>
    <lineage>
        <taxon>Bacteria</taxon>
        <taxon>Pseudomonadati</taxon>
        <taxon>Pseudomonadota</taxon>
        <taxon>Gammaproteobacteria</taxon>
        <taxon>Alteromonadales</taxon>
        <taxon>Colwelliaceae</taxon>
        <taxon>Litorilituus</taxon>
    </lineage>
</organism>
<feature type="transmembrane region" description="Helical" evidence="1">
    <location>
        <begin position="381"/>
        <end position="400"/>
    </location>
</feature>
<feature type="transmembrane region" description="Helical" evidence="1">
    <location>
        <begin position="324"/>
        <end position="344"/>
    </location>
</feature>
<proteinExistence type="predicted"/>
<feature type="transmembrane region" description="Helical" evidence="1">
    <location>
        <begin position="227"/>
        <end position="245"/>
    </location>
</feature>
<feature type="transmembrane region" description="Helical" evidence="1">
    <location>
        <begin position="151"/>
        <end position="173"/>
    </location>
</feature>
<keyword evidence="3" id="KW-1185">Reference proteome</keyword>
<comment type="caution">
    <text evidence="2">The sequence shown here is derived from an EMBL/GenBank/DDBJ whole genome shotgun (WGS) entry which is preliminary data.</text>
</comment>
<protein>
    <recommendedName>
        <fullName evidence="4">NnrS family protein</fullName>
    </recommendedName>
</protein>
<dbReference type="OrthoDB" id="5295665at2"/>
<feature type="transmembrane region" description="Helical" evidence="1">
    <location>
        <begin position="88"/>
        <end position="108"/>
    </location>
</feature>
<evidence type="ECO:0008006" key="4">
    <source>
        <dbReference type="Google" id="ProtNLM"/>
    </source>
</evidence>
<keyword evidence="1" id="KW-0472">Membrane</keyword>
<feature type="transmembrane region" description="Helical" evidence="1">
    <location>
        <begin position="251"/>
        <end position="269"/>
    </location>
</feature>
<reference evidence="2 3" key="1">
    <citation type="submission" date="2019-01" db="EMBL/GenBank/DDBJ databases">
        <title>Litorilituus lipolytica sp. nov., isolated from intertidal sand of the Yellow Sea in China.</title>
        <authorList>
            <person name="Liu A."/>
        </authorList>
    </citation>
    <scope>NUCLEOTIDE SEQUENCE [LARGE SCALE GENOMIC DNA]</scope>
    <source>
        <strain evidence="2 3">RZ04</strain>
    </source>
</reference>